<protein>
    <submittedName>
        <fullName evidence="2">Uncharacterized protein</fullName>
    </submittedName>
</protein>
<feature type="transmembrane region" description="Helical" evidence="1">
    <location>
        <begin position="36"/>
        <end position="57"/>
    </location>
</feature>
<accession>A0A917LVX0</accession>
<evidence type="ECO:0000313" key="2">
    <source>
        <dbReference type="EMBL" id="GGG61931.1"/>
    </source>
</evidence>
<comment type="caution">
    <text evidence="2">The sequence shown here is derived from an EMBL/GenBank/DDBJ whole genome shotgun (WGS) entry which is preliminary data.</text>
</comment>
<keyword evidence="1" id="KW-1133">Transmembrane helix</keyword>
<reference evidence="2" key="1">
    <citation type="journal article" date="2014" name="Int. J. Syst. Evol. Microbiol.">
        <title>Complete genome sequence of Corynebacterium casei LMG S-19264T (=DSM 44701T), isolated from a smear-ripened cheese.</title>
        <authorList>
            <consortium name="US DOE Joint Genome Institute (JGI-PGF)"/>
            <person name="Walter F."/>
            <person name="Albersmeier A."/>
            <person name="Kalinowski J."/>
            <person name="Ruckert C."/>
        </authorList>
    </citation>
    <scope>NUCLEOTIDE SEQUENCE</scope>
    <source>
        <strain evidence="2">CGMCC 1.12754</strain>
    </source>
</reference>
<dbReference type="Proteomes" id="UP000622860">
    <property type="component" value="Unassembled WGS sequence"/>
</dbReference>
<dbReference type="AlphaFoldDB" id="A0A917LVX0"/>
<organism evidence="2 3">
    <name type="scientific">Virgibacillus oceani</name>
    <dbReference type="NCBI Taxonomy" id="1479511"/>
    <lineage>
        <taxon>Bacteria</taxon>
        <taxon>Bacillati</taxon>
        <taxon>Bacillota</taxon>
        <taxon>Bacilli</taxon>
        <taxon>Bacillales</taxon>
        <taxon>Bacillaceae</taxon>
        <taxon>Virgibacillus</taxon>
    </lineage>
</organism>
<sequence length="68" mass="7938">MKYKITKLPKSVILINAVQADMNAELGNMEYFSYYFYIKAYFLSTFFCNYVILIIIIRSMSITYIGGP</sequence>
<keyword evidence="1" id="KW-0812">Transmembrane</keyword>
<keyword evidence="3" id="KW-1185">Reference proteome</keyword>
<reference evidence="2" key="2">
    <citation type="submission" date="2020-09" db="EMBL/GenBank/DDBJ databases">
        <authorList>
            <person name="Sun Q."/>
            <person name="Zhou Y."/>
        </authorList>
    </citation>
    <scope>NUCLEOTIDE SEQUENCE</scope>
    <source>
        <strain evidence="2">CGMCC 1.12754</strain>
    </source>
</reference>
<gene>
    <name evidence="2" type="ORF">GCM10011398_01510</name>
</gene>
<keyword evidence="1" id="KW-0472">Membrane</keyword>
<evidence type="ECO:0000313" key="3">
    <source>
        <dbReference type="Proteomes" id="UP000622860"/>
    </source>
</evidence>
<evidence type="ECO:0000256" key="1">
    <source>
        <dbReference type="SAM" id="Phobius"/>
    </source>
</evidence>
<dbReference type="EMBL" id="BMFR01000001">
    <property type="protein sequence ID" value="GGG61931.1"/>
    <property type="molecule type" value="Genomic_DNA"/>
</dbReference>
<name>A0A917LVX0_9BACI</name>
<proteinExistence type="predicted"/>